<evidence type="ECO:0000256" key="4">
    <source>
        <dbReference type="ARBA" id="ARBA00022989"/>
    </source>
</evidence>
<dbReference type="Pfam" id="PF03631">
    <property type="entry name" value="Virul_fac_BrkB"/>
    <property type="match status" value="1"/>
</dbReference>
<reference evidence="7" key="2">
    <citation type="journal article" date="2021" name="PeerJ">
        <title>Extensive microbial diversity within the chicken gut microbiome revealed by metagenomics and culture.</title>
        <authorList>
            <person name="Gilroy R."/>
            <person name="Ravi A."/>
            <person name="Getino M."/>
            <person name="Pursley I."/>
            <person name="Horton D.L."/>
            <person name="Alikhan N.F."/>
            <person name="Baker D."/>
            <person name="Gharbi K."/>
            <person name="Hall N."/>
            <person name="Watson M."/>
            <person name="Adriaenssens E.M."/>
            <person name="Foster-Nyarko E."/>
            <person name="Jarju S."/>
            <person name="Secka A."/>
            <person name="Antonio M."/>
            <person name="Oren A."/>
            <person name="Chaudhuri R.R."/>
            <person name="La Ragione R."/>
            <person name="Hildebrand F."/>
            <person name="Pallen M.J."/>
        </authorList>
    </citation>
    <scope>NUCLEOTIDE SEQUENCE</scope>
    <source>
        <strain evidence="7">CHK154-7741</strain>
    </source>
</reference>
<feature type="transmembrane region" description="Helical" evidence="6">
    <location>
        <begin position="134"/>
        <end position="155"/>
    </location>
</feature>
<organism evidence="7 8">
    <name type="scientific">Candidatus Limenecus avicola</name>
    <dbReference type="NCBI Taxonomy" id="2840847"/>
    <lineage>
        <taxon>Bacteria</taxon>
        <taxon>Bacillati</taxon>
        <taxon>Bacillota</taxon>
        <taxon>Clostridia</taxon>
        <taxon>Eubacteriales</taxon>
        <taxon>Clostridiaceae</taxon>
        <taxon>Clostridiaceae incertae sedis</taxon>
        <taxon>Candidatus Limenecus</taxon>
    </lineage>
</organism>
<evidence type="ECO:0000256" key="2">
    <source>
        <dbReference type="ARBA" id="ARBA00022475"/>
    </source>
</evidence>
<comment type="caution">
    <text evidence="7">The sequence shown here is derived from an EMBL/GenBank/DDBJ whole genome shotgun (WGS) entry which is preliminary data.</text>
</comment>
<dbReference type="PIRSF" id="PIRSF035875">
    <property type="entry name" value="RNase_BN"/>
    <property type="match status" value="1"/>
</dbReference>
<dbReference type="GO" id="GO:0005886">
    <property type="term" value="C:plasma membrane"/>
    <property type="evidence" value="ECO:0007669"/>
    <property type="project" value="UniProtKB-SubCell"/>
</dbReference>
<keyword evidence="4 6" id="KW-1133">Transmembrane helix</keyword>
<feature type="transmembrane region" description="Helical" evidence="6">
    <location>
        <begin position="219"/>
        <end position="237"/>
    </location>
</feature>
<dbReference type="PANTHER" id="PTHR30213:SF0">
    <property type="entry name" value="UPF0761 MEMBRANE PROTEIN YIHY"/>
    <property type="match status" value="1"/>
</dbReference>
<accession>A0A9D1N1T6</accession>
<dbReference type="NCBIfam" id="TIGR00765">
    <property type="entry name" value="yihY_not_rbn"/>
    <property type="match status" value="1"/>
</dbReference>
<keyword evidence="5 6" id="KW-0472">Membrane</keyword>
<evidence type="ECO:0000256" key="3">
    <source>
        <dbReference type="ARBA" id="ARBA00022692"/>
    </source>
</evidence>
<feature type="transmembrane region" description="Helical" evidence="6">
    <location>
        <begin position="175"/>
        <end position="198"/>
    </location>
</feature>
<comment type="subcellular location">
    <subcellularLocation>
        <location evidence="1">Cell membrane</location>
        <topology evidence="1">Multi-pass membrane protein</topology>
    </subcellularLocation>
</comment>
<feature type="transmembrane region" description="Helical" evidence="6">
    <location>
        <begin position="249"/>
        <end position="270"/>
    </location>
</feature>
<dbReference type="AlphaFoldDB" id="A0A9D1N1T6"/>
<dbReference type="PANTHER" id="PTHR30213">
    <property type="entry name" value="INNER MEMBRANE PROTEIN YHJD"/>
    <property type="match status" value="1"/>
</dbReference>
<sequence>MNIIIEKTVNYLKNLINRIIIDDFMGMAAEMGFWFAIGIFPFMLFMMSFFSIMGKKSLFTPIIAFLDSVAPTDSVNLIKEVLNEVLIFEHGGIVAVFGFFITVFLSSNAIFCIIKGLNRALGIDEHRNLISTRILSILMVFVNVFVMFITINLIIFGKVLVQFALNFINIPLGAINIFLVSRWFVSFIALYIMAYLNYFLLPAWQGSDKIKSKSSLPGTLFFCFCWMFGSWCFSLYINNLHTYNRVYGSIGAFVMLMVWLYYTSLILLVGGEVNSQAYRRLNSK</sequence>
<evidence type="ECO:0000256" key="1">
    <source>
        <dbReference type="ARBA" id="ARBA00004651"/>
    </source>
</evidence>
<name>A0A9D1N1T6_9CLOT</name>
<feature type="transmembrane region" description="Helical" evidence="6">
    <location>
        <begin position="92"/>
        <end position="114"/>
    </location>
</feature>
<evidence type="ECO:0000256" key="6">
    <source>
        <dbReference type="SAM" id="Phobius"/>
    </source>
</evidence>
<evidence type="ECO:0000313" key="8">
    <source>
        <dbReference type="Proteomes" id="UP000886748"/>
    </source>
</evidence>
<dbReference type="Proteomes" id="UP000886748">
    <property type="component" value="Unassembled WGS sequence"/>
</dbReference>
<reference evidence="7" key="1">
    <citation type="submission" date="2020-10" db="EMBL/GenBank/DDBJ databases">
        <authorList>
            <person name="Gilroy R."/>
        </authorList>
    </citation>
    <scope>NUCLEOTIDE SEQUENCE</scope>
    <source>
        <strain evidence="7">CHK154-7741</strain>
    </source>
</reference>
<proteinExistence type="predicted"/>
<dbReference type="InterPro" id="IPR017039">
    <property type="entry name" value="Virul_fac_BrkB"/>
</dbReference>
<dbReference type="EMBL" id="DVOD01000059">
    <property type="protein sequence ID" value="HIU93108.1"/>
    <property type="molecule type" value="Genomic_DNA"/>
</dbReference>
<feature type="transmembrane region" description="Helical" evidence="6">
    <location>
        <begin position="33"/>
        <end position="53"/>
    </location>
</feature>
<protein>
    <submittedName>
        <fullName evidence="7">YihY/virulence factor BrkB family protein</fullName>
    </submittedName>
</protein>
<gene>
    <name evidence="7" type="ORF">IAD26_08255</name>
</gene>
<evidence type="ECO:0000256" key="5">
    <source>
        <dbReference type="ARBA" id="ARBA00023136"/>
    </source>
</evidence>
<keyword evidence="3 6" id="KW-0812">Transmembrane</keyword>
<evidence type="ECO:0000313" key="7">
    <source>
        <dbReference type="EMBL" id="HIU93108.1"/>
    </source>
</evidence>
<keyword evidence="2" id="KW-1003">Cell membrane</keyword>